<feature type="domain" description="Methyltransferase small" evidence="3">
    <location>
        <begin position="30"/>
        <end position="156"/>
    </location>
</feature>
<evidence type="ECO:0000313" key="4">
    <source>
        <dbReference type="EMBL" id="CRK75421.1"/>
    </source>
</evidence>
<reference evidence="4 5" key="1">
    <citation type="submission" date="2015-04" db="EMBL/GenBank/DDBJ databases">
        <authorList>
            <person name="Syromyatnikov M.Y."/>
            <person name="Popov V.N."/>
        </authorList>
    </citation>
    <scope>NUCLEOTIDE SEQUENCE [LARGE SCALE GENOMIC DNA]</scope>
    <source>
        <strain evidence="4 5">CECT 5292</strain>
    </source>
</reference>
<keyword evidence="1 4" id="KW-0489">Methyltransferase</keyword>
<organism evidence="4 5">
    <name type="scientific">Nereida ignava</name>
    <dbReference type="NCBI Taxonomy" id="282199"/>
    <lineage>
        <taxon>Bacteria</taxon>
        <taxon>Pseudomonadati</taxon>
        <taxon>Pseudomonadota</taxon>
        <taxon>Alphaproteobacteria</taxon>
        <taxon>Rhodobacterales</taxon>
        <taxon>Roseobacteraceae</taxon>
        <taxon>Nereida</taxon>
    </lineage>
</organism>
<dbReference type="RefSeq" id="WP_048598852.1">
    <property type="nucleotide sequence ID" value="NZ_CBFHGK010000005.1"/>
</dbReference>
<dbReference type="GO" id="GO:0032259">
    <property type="term" value="P:methylation"/>
    <property type="evidence" value="ECO:0007669"/>
    <property type="project" value="UniProtKB-KW"/>
</dbReference>
<evidence type="ECO:0000313" key="5">
    <source>
        <dbReference type="Proteomes" id="UP000048949"/>
    </source>
</evidence>
<dbReference type="Gene3D" id="3.40.50.150">
    <property type="entry name" value="Vaccinia Virus protein VP39"/>
    <property type="match status" value="1"/>
</dbReference>
<dbReference type="AlphaFoldDB" id="A0A0U1NL09"/>
<evidence type="ECO:0000256" key="1">
    <source>
        <dbReference type="ARBA" id="ARBA00022603"/>
    </source>
</evidence>
<keyword evidence="4" id="KW-0808">Transferase</keyword>
<dbReference type="SUPFAM" id="SSF53335">
    <property type="entry name" value="S-adenosyl-L-methionine-dependent methyltransferases"/>
    <property type="match status" value="1"/>
</dbReference>
<evidence type="ECO:0000256" key="2">
    <source>
        <dbReference type="ARBA" id="ARBA00022691"/>
    </source>
</evidence>
<dbReference type="CDD" id="cd02440">
    <property type="entry name" value="AdoMet_MTases"/>
    <property type="match status" value="1"/>
</dbReference>
<dbReference type="InterPro" id="IPR002052">
    <property type="entry name" value="DNA_methylase_N6_adenine_CS"/>
</dbReference>
<dbReference type="Pfam" id="PF05175">
    <property type="entry name" value="MTS"/>
    <property type="match status" value="1"/>
</dbReference>
<gene>
    <name evidence="4" type="primary">yfiC</name>
    <name evidence="4" type="ORF">NIG5292_01468</name>
</gene>
<dbReference type="GO" id="GO:0008757">
    <property type="term" value="F:S-adenosylmethionine-dependent methyltransferase activity"/>
    <property type="evidence" value="ECO:0007669"/>
    <property type="project" value="UniProtKB-ARBA"/>
</dbReference>
<dbReference type="Proteomes" id="UP000048949">
    <property type="component" value="Unassembled WGS sequence"/>
</dbReference>
<dbReference type="PANTHER" id="PTHR47739">
    <property type="entry name" value="TRNA1(VAL) (ADENINE(37)-N6)-METHYLTRANSFERASE"/>
    <property type="match status" value="1"/>
</dbReference>
<dbReference type="GO" id="GO:0003676">
    <property type="term" value="F:nucleic acid binding"/>
    <property type="evidence" value="ECO:0007669"/>
    <property type="project" value="InterPro"/>
</dbReference>
<evidence type="ECO:0000259" key="3">
    <source>
        <dbReference type="Pfam" id="PF05175"/>
    </source>
</evidence>
<accession>A0A0U1NL09</accession>
<name>A0A0U1NL09_9RHOB</name>
<dbReference type="PANTHER" id="PTHR47739:SF1">
    <property type="entry name" value="TRNA1(VAL) (ADENINE(37)-N6)-METHYLTRANSFERASE"/>
    <property type="match status" value="1"/>
</dbReference>
<dbReference type="InterPro" id="IPR029063">
    <property type="entry name" value="SAM-dependent_MTases_sf"/>
</dbReference>
<dbReference type="EC" id="2.1.1.223" evidence="4"/>
<protein>
    <submittedName>
        <fullName evidence="4">tRNA1(Val) (Adenine(37)-N6)-methyltransferase</fullName>
        <ecNumber evidence="4">2.1.1.223</ecNumber>
    </submittedName>
</protein>
<proteinExistence type="predicted"/>
<dbReference type="InterPro" id="IPR007848">
    <property type="entry name" value="Small_mtfrase_dom"/>
</dbReference>
<sequence>MSETRDDFLGGKVKAYQPAQGYRAGVDAVLLAASVPAKPAETALELGCGVGVASLCLAARTDVAVTGVERDSCAAELAGRNGLDVVHADLAALPSEVRERSFHHVFCNPPYFDRGRGNKSDDAAREAARGEQTPLSVWLDVATKRLRPNGTLTVIQDISRLQDVLGSLDDRLGRVTVLPIASRVGQPARLVIVQAKKASRAPFSLLAPLILHKGERHEADEETYTPEVRGILRHGAQLFIRN</sequence>
<dbReference type="PROSITE" id="PS00092">
    <property type="entry name" value="N6_MTASE"/>
    <property type="match status" value="1"/>
</dbReference>
<dbReference type="EMBL" id="CVQV01000006">
    <property type="protein sequence ID" value="CRK75421.1"/>
    <property type="molecule type" value="Genomic_DNA"/>
</dbReference>
<dbReference type="InterPro" id="IPR050210">
    <property type="entry name" value="tRNA_Adenine-N(6)_MTase"/>
</dbReference>
<dbReference type="GO" id="GO:0008170">
    <property type="term" value="F:N-methyltransferase activity"/>
    <property type="evidence" value="ECO:0007669"/>
    <property type="project" value="UniProtKB-ARBA"/>
</dbReference>
<dbReference type="OrthoDB" id="5489421at2"/>
<keyword evidence="2" id="KW-0949">S-adenosyl-L-methionine</keyword>
<keyword evidence="5" id="KW-1185">Reference proteome</keyword>
<dbReference type="STRING" id="282199.GCA_001049735_01467"/>